<sequence>MTDEKSMAALTAETEMLTRVCMALPVSRQDQTRQRKNKLHKKRVALTGTEAALTGIESWGLQSEVDERTGCRST</sequence>
<dbReference type="AlphaFoldDB" id="H5V114"/>
<keyword evidence="2" id="KW-1185">Reference proteome</keyword>
<organism evidence="1 2">
    <name type="scientific">Atlantibacter hermannii NBRC 105704</name>
    <dbReference type="NCBI Taxonomy" id="1115512"/>
    <lineage>
        <taxon>Bacteria</taxon>
        <taxon>Pseudomonadati</taxon>
        <taxon>Pseudomonadota</taxon>
        <taxon>Gammaproteobacteria</taxon>
        <taxon>Enterobacterales</taxon>
        <taxon>Enterobacteriaceae</taxon>
        <taxon>Atlantibacter</taxon>
    </lineage>
</organism>
<reference evidence="1 2" key="1">
    <citation type="submission" date="2012-02" db="EMBL/GenBank/DDBJ databases">
        <title>Whole genome shotgun sequence of Escherichia hermannii NBRC 105704.</title>
        <authorList>
            <person name="Yoshida I."/>
            <person name="Hosoyama A."/>
            <person name="Tsuchikane K."/>
            <person name="Katsumata H."/>
            <person name="Yamazaki S."/>
            <person name="Fujita N."/>
        </authorList>
    </citation>
    <scope>NUCLEOTIDE SEQUENCE [LARGE SCALE GENOMIC DNA]</scope>
    <source>
        <strain evidence="1 2">NBRC 105704</strain>
    </source>
</reference>
<comment type="caution">
    <text evidence="1">The sequence shown here is derived from an EMBL/GenBank/DDBJ whole genome shotgun (WGS) entry which is preliminary data.</text>
</comment>
<dbReference type="EMBL" id="BAFF01000003">
    <property type="protein sequence ID" value="GAB51672.1"/>
    <property type="molecule type" value="Genomic_DNA"/>
</dbReference>
<protein>
    <submittedName>
        <fullName evidence="1">Uncharacterized protein</fullName>
    </submittedName>
</protein>
<name>H5V114_ATLHE</name>
<gene>
    <name evidence="1" type="ORF">EH105704_03_01770</name>
</gene>
<evidence type="ECO:0000313" key="1">
    <source>
        <dbReference type="EMBL" id="GAB51672.1"/>
    </source>
</evidence>
<dbReference type="Proteomes" id="UP000010297">
    <property type="component" value="Unassembled WGS sequence"/>
</dbReference>
<evidence type="ECO:0000313" key="2">
    <source>
        <dbReference type="Proteomes" id="UP000010297"/>
    </source>
</evidence>
<accession>H5V114</accession>
<proteinExistence type="predicted"/>